<feature type="transmembrane region" description="Helical" evidence="2">
    <location>
        <begin position="320"/>
        <end position="339"/>
    </location>
</feature>
<feature type="region of interest" description="Disordered" evidence="1">
    <location>
        <begin position="688"/>
        <end position="723"/>
    </location>
</feature>
<feature type="transmembrane region" description="Helical" evidence="2">
    <location>
        <begin position="129"/>
        <end position="147"/>
    </location>
</feature>
<dbReference type="Pfam" id="PF26635">
    <property type="entry name" value="DUF8208"/>
    <property type="match status" value="1"/>
</dbReference>
<feature type="transmembrane region" description="Helical" evidence="2">
    <location>
        <begin position="372"/>
        <end position="394"/>
    </location>
</feature>
<feature type="domain" description="DUF8208" evidence="3">
    <location>
        <begin position="58"/>
        <end position="466"/>
    </location>
</feature>
<dbReference type="InterPro" id="IPR058521">
    <property type="entry name" value="DUF8208"/>
</dbReference>
<feature type="compositionally biased region" description="Polar residues" evidence="1">
    <location>
        <begin position="897"/>
        <end position="908"/>
    </location>
</feature>
<comment type="caution">
    <text evidence="4">The sequence shown here is derived from an EMBL/GenBank/DDBJ whole genome shotgun (WGS) entry which is preliminary data.</text>
</comment>
<feature type="region of interest" description="Disordered" evidence="1">
    <location>
        <begin position="556"/>
        <end position="610"/>
    </location>
</feature>
<feature type="compositionally biased region" description="Low complexity" evidence="1">
    <location>
        <begin position="798"/>
        <end position="814"/>
    </location>
</feature>
<reference evidence="5" key="1">
    <citation type="submission" date="2017-04" db="EMBL/GenBank/DDBJ databases">
        <title>Function of individual gut microbiota members based on whole genome sequencing of pure cultures obtained from chicken caecum.</title>
        <authorList>
            <person name="Medvecky M."/>
            <person name="Cejkova D."/>
            <person name="Polansky O."/>
            <person name="Karasova D."/>
            <person name="Kubasova T."/>
            <person name="Cizek A."/>
            <person name="Rychlik I."/>
        </authorList>
    </citation>
    <scope>NUCLEOTIDE SEQUENCE [LARGE SCALE GENOMIC DNA]</scope>
    <source>
        <strain evidence="5">An144</strain>
    </source>
</reference>
<evidence type="ECO:0000313" key="5">
    <source>
        <dbReference type="Proteomes" id="UP000196074"/>
    </source>
</evidence>
<dbReference type="AlphaFoldDB" id="A0A1Y4QVX9"/>
<sequence length="947" mass="102456">MFQTFSEMVQKAGGSLDGSELSEQANKALLAFYRYWGNYLDAIPAFLGFLYKPLGMLALGLYYLTNSLEHVFNNLFKLLGLFGYLEDRNTIIGQFYYYGQLLGVTLFTLLLILRVLIGLFGKRPKYKDIINHVLLVTIVTAVLPMGITQITKVLANDMYNVQTTEANSVTTSGNVTVIRPSKGISYSSLALQPIKNNVVDLKVLMDNDFDVNKFPLDSQGFIKPVKANSTAVNAITDQASEKDKPNFIANIDFSNMLGTTNPELLEQLEKSYGNKGKGYKGLYLHKIDDLGTGITSITEHRMMKGLSAFEPVYPRYKVNWIGLFSQSLILIVLLLMMSVKVVKSIFETILTCIVAPIQGYTSVESSKKFKELVLTIGSAFVGIFFEMIIMRVMLEFMRDLPSLTLSGVSWLSGDFFDGLNTWEQCLTSIIVYLGIFFGAMQGVTVIERWLGVSTGHSDTMQQVIGGMMMANMATAGAKGLAHGIGALGSGAIDLAKRAPQGMKAVGNSIAKAGGGLSGAVDAVKEQGLKGAVQSGMANAGNAIGEKASGISESAMNALDQSSQAGYDSVKGSLTPDAPYGTGQLDKQTNESLQRSISSSSDEASAHRREVNEARMQANEQSNQQMNQQATQATTMNDQQNTANYDTNAHLQETADTSANNYSIDTNEVNETGTTSVQGLSNFEDISESNVSNIPSETPSQGYQGGIESTNVNSDTSQPVSEGLQNNQLDNFASQELQTAQEQGLQASSLDTPTYNQGMENFQEIPTSDEHGLQTPPHSTQLDGQGLTNNPEFSRDNGLNNSLNSSFEPSSSGLNDMPSNMTNQTQNNGLQSVPVTGMPPSSTNNFSQPTQTPYNSVNEGVSGMNSQPQPINQMNSGINLSGGQVAPSTRPSLPKTPTPTASHPTRNTGMQAKQAQQNFQQMQMNLQQSMQYMSGSRSHIKGVDIDED</sequence>
<protein>
    <recommendedName>
        <fullName evidence="3">DUF8208 domain-containing protein</fullName>
    </recommendedName>
</protein>
<keyword evidence="2" id="KW-0812">Transmembrane</keyword>
<dbReference type="Proteomes" id="UP000196074">
    <property type="component" value="Unassembled WGS sequence"/>
</dbReference>
<evidence type="ECO:0000313" key="4">
    <source>
        <dbReference type="EMBL" id="OUQ09488.1"/>
    </source>
</evidence>
<feature type="compositionally biased region" description="Polar residues" evidence="1">
    <location>
        <begin position="816"/>
        <end position="890"/>
    </location>
</feature>
<organism evidence="4 5">
    <name type="scientific">Enterococcus cecorum</name>
    <dbReference type="NCBI Taxonomy" id="44008"/>
    <lineage>
        <taxon>Bacteria</taxon>
        <taxon>Bacillati</taxon>
        <taxon>Bacillota</taxon>
        <taxon>Bacilli</taxon>
        <taxon>Lactobacillales</taxon>
        <taxon>Enterococcaceae</taxon>
        <taxon>Enterococcus</taxon>
    </lineage>
</organism>
<dbReference type="EMBL" id="NFLC01000022">
    <property type="protein sequence ID" value="OUQ09488.1"/>
    <property type="molecule type" value="Genomic_DNA"/>
</dbReference>
<feature type="region of interest" description="Disordered" evidence="1">
    <location>
        <begin position="766"/>
        <end position="917"/>
    </location>
</feature>
<keyword evidence="2" id="KW-0472">Membrane</keyword>
<evidence type="ECO:0000259" key="3">
    <source>
        <dbReference type="Pfam" id="PF26635"/>
    </source>
</evidence>
<proteinExistence type="predicted"/>
<feature type="compositionally biased region" description="Polar residues" evidence="1">
    <location>
        <begin position="556"/>
        <end position="565"/>
    </location>
</feature>
<feature type="compositionally biased region" description="Polar residues" evidence="1">
    <location>
        <begin position="584"/>
        <end position="594"/>
    </location>
</feature>
<evidence type="ECO:0000256" key="1">
    <source>
        <dbReference type="SAM" id="MobiDB-lite"/>
    </source>
</evidence>
<feature type="compositionally biased region" description="Polar residues" evidence="1">
    <location>
        <begin position="775"/>
        <end position="791"/>
    </location>
</feature>
<dbReference type="NCBIfam" id="NF045890">
    <property type="entry name" value="conj_pls20_p028"/>
    <property type="match status" value="1"/>
</dbReference>
<feature type="transmembrane region" description="Helical" evidence="2">
    <location>
        <begin position="429"/>
        <end position="450"/>
    </location>
</feature>
<accession>A0A1Y4QVX9</accession>
<dbReference type="InterPro" id="IPR058066">
    <property type="entry name" value="pXO2-14_N"/>
</dbReference>
<feature type="transmembrane region" description="Helical" evidence="2">
    <location>
        <begin position="42"/>
        <end position="64"/>
    </location>
</feature>
<feature type="transmembrane region" description="Helical" evidence="2">
    <location>
        <begin position="95"/>
        <end position="117"/>
    </location>
</feature>
<gene>
    <name evidence="4" type="ORF">B5E88_09850</name>
</gene>
<name>A0A1Y4QVX9_9ENTE</name>
<keyword evidence="2" id="KW-1133">Transmembrane helix</keyword>
<dbReference type="RefSeq" id="WP_052845261.1">
    <property type="nucleotide sequence ID" value="NZ_LDED01000012.1"/>
</dbReference>
<evidence type="ECO:0000256" key="2">
    <source>
        <dbReference type="SAM" id="Phobius"/>
    </source>
</evidence>